<keyword evidence="2" id="KW-1185">Reference proteome</keyword>
<organism evidence="1 2">
    <name type="scientific">Winogradskyella flava</name>
    <dbReference type="NCBI Taxonomy" id="1884876"/>
    <lineage>
        <taxon>Bacteria</taxon>
        <taxon>Pseudomonadati</taxon>
        <taxon>Bacteroidota</taxon>
        <taxon>Flavobacteriia</taxon>
        <taxon>Flavobacteriales</taxon>
        <taxon>Flavobacteriaceae</taxon>
        <taxon>Winogradskyella</taxon>
    </lineage>
</organism>
<accession>A0A842ILL1</accession>
<name>A0A842ILL1_9FLAO</name>
<dbReference type="EMBL" id="JACLCP010000001">
    <property type="protein sequence ID" value="MBC2843515.1"/>
    <property type="molecule type" value="Genomic_DNA"/>
</dbReference>
<sequence length="332" mass="38886">METVKKYLHYKPVKKYGEGLLDRRSCLMILLAEAKLSGRIAVVPKFRLGSHHNNGKDLESYLIGDYFEIDRLNVDYILEEDFSVIQYNLKSESILNIDEAKFDYSTDQILVQRHLKDDNYWRLKLYDVFPLAKLYHGVGVKFVIPEVTPTREIEKLGNEILSRLEKPTIGLHLRRGDRLNRKLNDSMNGETFLNKLNKFSYSSVYYATNDTDYKITNRKFFSSSDFPDVLGDIIDNYLLFAIEMYVIDNCDISVRTFNDSSPFYYIKDKSNKNYSICNYSMHGSNNSFKKVPMQLVKCSYEDKTKINRKSFVKRTPLLPRLIMAIKRKLKLV</sequence>
<evidence type="ECO:0000313" key="1">
    <source>
        <dbReference type="EMBL" id="MBC2843515.1"/>
    </source>
</evidence>
<proteinExistence type="predicted"/>
<protein>
    <submittedName>
        <fullName evidence="1">Uncharacterized protein</fullName>
    </submittedName>
</protein>
<dbReference type="Proteomes" id="UP000533900">
    <property type="component" value="Unassembled WGS sequence"/>
</dbReference>
<evidence type="ECO:0000313" key="2">
    <source>
        <dbReference type="Proteomes" id="UP000533900"/>
    </source>
</evidence>
<dbReference type="AlphaFoldDB" id="A0A842ILL1"/>
<dbReference type="RefSeq" id="WP_185787246.1">
    <property type="nucleotide sequence ID" value="NZ_CANMIT010000005.1"/>
</dbReference>
<reference evidence="1" key="1">
    <citation type="submission" date="2020-08" db="EMBL/GenBank/DDBJ databases">
        <title>Winogradskyella ouciana sp. nov., isolated from the hadal seawater of the Mariana Trench.</title>
        <authorList>
            <person name="He X."/>
        </authorList>
    </citation>
    <scope>NUCLEOTIDE SEQUENCE [LARGE SCALE GENOMIC DNA]</scope>
    <source>
        <strain evidence="1">KCTC 52348</strain>
    </source>
</reference>
<comment type="caution">
    <text evidence="1">The sequence shown here is derived from an EMBL/GenBank/DDBJ whole genome shotgun (WGS) entry which is preliminary data.</text>
</comment>
<gene>
    <name evidence="1" type="ORF">H7F21_00285</name>
</gene>